<dbReference type="AlphaFoldDB" id="A0A814I7Y2"/>
<keyword evidence="4 5" id="KW-0472">Membrane</keyword>
<dbReference type="InterPro" id="IPR010291">
    <property type="entry name" value="Ion_channel_UNC-93"/>
</dbReference>
<dbReference type="Pfam" id="PF11817">
    <property type="entry name" value="Foie-gras_1"/>
    <property type="match status" value="1"/>
</dbReference>
<comment type="caution">
    <text evidence="7">The sequence shown here is derived from an EMBL/GenBank/DDBJ whole genome shotgun (WGS) entry which is preliminary data.</text>
</comment>
<accession>A0A814I7Y2</accession>
<evidence type="ECO:0000313" key="8">
    <source>
        <dbReference type="Proteomes" id="UP000663889"/>
    </source>
</evidence>
<gene>
    <name evidence="7" type="ORF">SEV965_LOCUS11792</name>
</gene>
<protein>
    <recommendedName>
        <fullName evidence="6">Trafficking protein particle complex subunit 11 domain-containing protein</fullName>
    </recommendedName>
</protein>
<feature type="transmembrane region" description="Helical" evidence="5">
    <location>
        <begin position="399"/>
        <end position="420"/>
    </location>
</feature>
<comment type="subcellular location">
    <subcellularLocation>
        <location evidence="1">Membrane</location>
        <topology evidence="1">Multi-pass membrane protein</topology>
    </subcellularLocation>
</comment>
<dbReference type="PANTHER" id="PTHR14374">
    <property type="entry name" value="FOIE GRAS"/>
    <property type="match status" value="1"/>
</dbReference>
<evidence type="ECO:0000256" key="1">
    <source>
        <dbReference type="ARBA" id="ARBA00004141"/>
    </source>
</evidence>
<dbReference type="InterPro" id="IPR021773">
    <property type="entry name" value="TPC11"/>
</dbReference>
<keyword evidence="3 5" id="KW-1133">Transmembrane helix</keyword>
<feature type="transmembrane region" description="Helical" evidence="5">
    <location>
        <begin position="338"/>
        <end position="364"/>
    </location>
</feature>
<sequence length="486" mass="55659">MNDSLIQPICLFNTTRTHCNIQSQLNISKCSIDKPNPDESGTDDNNGTKYALIGIIVGTCVLLLILLAIGSGIVYRRLQKSRHMGVIDMEEPIENPLAVIIEQHTLNNITHQLLHIRHQFKVGFFSELKQDIPSAVKSYKNAYSYLTENARIHDTNILEMKMIAGFLAYKICRISFESSQPVEAINHFRRHADIFKSKTGPTDLLFEHKAWLSKQFQTFGDLFTRCPLAIQTQHPGFYYQEAAYQSMARKQIAQTCRRIEQPDFDSSEFLKTTEFYGQRPWRQHHQTANIRPLPEFMYISAALVGLAAAPLWTAQALYINRIGRYHAQHKCQTAEVSVGLFFGLFMAFLGTSIIWGNLISYFVLKQSNHPQKMNCGIYFDPQSTGSTNQTDNVSEATRYILCGIYVGICILSMILLFLVLNQIRLAKRQTIRQSMKKSMEVLASLIQWKYMDQIFLIPLTMWSFIQSTFLTAQFTRAFITCLIGIR</sequence>
<dbReference type="Proteomes" id="UP000663889">
    <property type="component" value="Unassembled WGS sequence"/>
</dbReference>
<feature type="transmembrane region" description="Helical" evidence="5">
    <location>
        <begin position="50"/>
        <end position="75"/>
    </location>
</feature>
<dbReference type="Pfam" id="PF05978">
    <property type="entry name" value="UNC-93"/>
    <property type="match status" value="1"/>
</dbReference>
<feature type="domain" description="Trafficking protein particle complex subunit 11" evidence="6">
    <location>
        <begin position="157"/>
        <end position="288"/>
    </location>
</feature>
<evidence type="ECO:0000256" key="2">
    <source>
        <dbReference type="ARBA" id="ARBA00022692"/>
    </source>
</evidence>
<proteinExistence type="predicted"/>
<dbReference type="EMBL" id="CAJNOU010000518">
    <property type="protein sequence ID" value="CAF1020793.1"/>
    <property type="molecule type" value="Genomic_DNA"/>
</dbReference>
<feature type="transmembrane region" description="Helical" evidence="5">
    <location>
        <begin position="296"/>
        <end position="318"/>
    </location>
</feature>
<name>A0A814I7Y2_9BILA</name>
<reference evidence="7" key="1">
    <citation type="submission" date="2021-02" db="EMBL/GenBank/DDBJ databases">
        <authorList>
            <person name="Nowell W R."/>
        </authorList>
    </citation>
    <scope>NUCLEOTIDE SEQUENCE</scope>
</reference>
<keyword evidence="2 5" id="KW-0812">Transmembrane</keyword>
<evidence type="ECO:0000259" key="6">
    <source>
        <dbReference type="Pfam" id="PF11817"/>
    </source>
</evidence>
<evidence type="ECO:0000256" key="5">
    <source>
        <dbReference type="SAM" id="Phobius"/>
    </source>
</evidence>
<evidence type="ECO:0000256" key="3">
    <source>
        <dbReference type="ARBA" id="ARBA00022989"/>
    </source>
</evidence>
<dbReference type="PANTHER" id="PTHR14374:SF0">
    <property type="entry name" value="TRAFFICKING PROTEIN PARTICLE COMPLEX SUBUNIT 11"/>
    <property type="match status" value="1"/>
</dbReference>
<organism evidence="7 8">
    <name type="scientific">Rotaria sordida</name>
    <dbReference type="NCBI Taxonomy" id="392033"/>
    <lineage>
        <taxon>Eukaryota</taxon>
        <taxon>Metazoa</taxon>
        <taxon>Spiralia</taxon>
        <taxon>Gnathifera</taxon>
        <taxon>Rotifera</taxon>
        <taxon>Eurotatoria</taxon>
        <taxon>Bdelloidea</taxon>
        <taxon>Philodinida</taxon>
        <taxon>Philodinidae</taxon>
        <taxon>Rotaria</taxon>
    </lineage>
</organism>
<evidence type="ECO:0000313" key="7">
    <source>
        <dbReference type="EMBL" id="CAF1020793.1"/>
    </source>
</evidence>
<dbReference type="GO" id="GO:0016020">
    <property type="term" value="C:membrane"/>
    <property type="evidence" value="ECO:0007669"/>
    <property type="project" value="UniProtKB-SubCell"/>
</dbReference>
<evidence type="ECO:0000256" key="4">
    <source>
        <dbReference type="ARBA" id="ARBA00023136"/>
    </source>
</evidence>